<sequence length="67" mass="8076">MILNLFSFYGKIEKMIYIKDKSSCLIEYKNLYDAQISKDNLNDITFMRNQIKVYLIQKLIPDKIYKC</sequence>
<evidence type="ECO:0000313" key="2">
    <source>
        <dbReference type="EMBL" id="EGR34484.1"/>
    </source>
</evidence>
<feature type="domain" description="RRM" evidence="1">
    <location>
        <begin position="2"/>
        <end position="52"/>
    </location>
</feature>
<evidence type="ECO:0000313" key="3">
    <source>
        <dbReference type="Proteomes" id="UP000008983"/>
    </source>
</evidence>
<dbReference type="CDD" id="cd00590">
    <property type="entry name" value="RRM_SF"/>
    <property type="match status" value="1"/>
</dbReference>
<name>G0QJW8_ICHMU</name>
<dbReference type="GeneID" id="14910680"/>
<dbReference type="GO" id="GO:0003723">
    <property type="term" value="F:RNA binding"/>
    <property type="evidence" value="ECO:0007669"/>
    <property type="project" value="InterPro"/>
</dbReference>
<dbReference type="InParanoid" id="G0QJW8"/>
<dbReference type="Gene3D" id="3.30.70.330">
    <property type="match status" value="1"/>
</dbReference>
<accession>G0QJW8</accession>
<organism evidence="2 3">
    <name type="scientific">Ichthyophthirius multifiliis</name>
    <name type="common">White spot disease agent</name>
    <name type="synonym">Ich</name>
    <dbReference type="NCBI Taxonomy" id="5932"/>
    <lineage>
        <taxon>Eukaryota</taxon>
        <taxon>Sar</taxon>
        <taxon>Alveolata</taxon>
        <taxon>Ciliophora</taxon>
        <taxon>Intramacronucleata</taxon>
        <taxon>Oligohymenophorea</taxon>
        <taxon>Hymenostomatida</taxon>
        <taxon>Ophryoglenina</taxon>
        <taxon>Ichthyophthirius</taxon>
    </lineage>
</organism>
<dbReference type="OrthoDB" id="302770at2759"/>
<dbReference type="AlphaFoldDB" id="G0QJW8"/>
<dbReference type="EMBL" id="GL983101">
    <property type="protein sequence ID" value="EGR34484.1"/>
    <property type="molecule type" value="Genomic_DNA"/>
</dbReference>
<gene>
    <name evidence="2" type="ORF">IMG5_009910</name>
</gene>
<dbReference type="InterPro" id="IPR000504">
    <property type="entry name" value="RRM_dom"/>
</dbReference>
<dbReference type="RefSeq" id="XP_004039788.1">
    <property type="nucleotide sequence ID" value="XM_004039740.1"/>
</dbReference>
<reference evidence="2 3" key="1">
    <citation type="submission" date="2011-07" db="EMBL/GenBank/DDBJ databases">
        <authorList>
            <person name="Coyne R."/>
            <person name="Brami D."/>
            <person name="Johnson J."/>
            <person name="Hostetler J."/>
            <person name="Hannick L."/>
            <person name="Clark T."/>
            <person name="Cassidy-Hanley D."/>
            <person name="Inman J."/>
        </authorList>
    </citation>
    <scope>NUCLEOTIDE SEQUENCE [LARGE SCALE GENOMIC DNA]</scope>
    <source>
        <strain evidence="2 3">G5</strain>
    </source>
</reference>
<dbReference type="InterPro" id="IPR012677">
    <property type="entry name" value="Nucleotide-bd_a/b_plait_sf"/>
</dbReference>
<dbReference type="Proteomes" id="UP000008983">
    <property type="component" value="Unassembled WGS sequence"/>
</dbReference>
<dbReference type="InterPro" id="IPR035979">
    <property type="entry name" value="RBD_domain_sf"/>
</dbReference>
<dbReference type="SUPFAM" id="SSF54928">
    <property type="entry name" value="RNA-binding domain, RBD"/>
    <property type="match status" value="1"/>
</dbReference>
<evidence type="ECO:0000259" key="1">
    <source>
        <dbReference type="Pfam" id="PF00076"/>
    </source>
</evidence>
<proteinExistence type="predicted"/>
<keyword evidence="3" id="KW-1185">Reference proteome</keyword>
<protein>
    <recommendedName>
        <fullName evidence="1">RRM domain-containing protein</fullName>
    </recommendedName>
</protein>
<dbReference type="Pfam" id="PF00076">
    <property type="entry name" value="RRM_1"/>
    <property type="match status" value="1"/>
</dbReference>